<dbReference type="EMBL" id="CAJNOC010002912">
    <property type="protein sequence ID" value="CAF0957773.1"/>
    <property type="molecule type" value="Genomic_DNA"/>
</dbReference>
<gene>
    <name evidence="1" type="ORF">OXX778_LOCUS14285</name>
</gene>
<evidence type="ECO:0000313" key="2">
    <source>
        <dbReference type="Proteomes" id="UP000663879"/>
    </source>
</evidence>
<organism evidence="1 2">
    <name type="scientific">Brachionus calyciflorus</name>
    <dbReference type="NCBI Taxonomy" id="104777"/>
    <lineage>
        <taxon>Eukaryota</taxon>
        <taxon>Metazoa</taxon>
        <taxon>Spiralia</taxon>
        <taxon>Gnathifera</taxon>
        <taxon>Rotifera</taxon>
        <taxon>Eurotatoria</taxon>
        <taxon>Monogononta</taxon>
        <taxon>Pseudotrocha</taxon>
        <taxon>Ploima</taxon>
        <taxon>Brachionidae</taxon>
        <taxon>Brachionus</taxon>
    </lineage>
</organism>
<dbReference type="AlphaFoldDB" id="A0A814DJ15"/>
<evidence type="ECO:0000313" key="1">
    <source>
        <dbReference type="EMBL" id="CAF0957773.1"/>
    </source>
</evidence>
<dbReference type="OrthoDB" id="10198754at2759"/>
<protein>
    <submittedName>
        <fullName evidence="1">Uncharacterized protein</fullName>
    </submittedName>
</protein>
<sequence length="145" mass="16857">MPGDFLRSSWHKLKINSNVPVSILNYYLSRIRSNLERFGLDFNDFELSEWLNNDVDDPGNYMLSYNEIIQETEALFSNNEPKMIDEESDQENEPIEKKKEISNGTAALLVDGLIQYCNENDIDPNTLISIKKQINIKRVENQNKL</sequence>
<proteinExistence type="predicted"/>
<dbReference type="Proteomes" id="UP000663879">
    <property type="component" value="Unassembled WGS sequence"/>
</dbReference>
<keyword evidence="2" id="KW-1185">Reference proteome</keyword>
<accession>A0A814DJ15</accession>
<comment type="caution">
    <text evidence="1">The sequence shown here is derived from an EMBL/GenBank/DDBJ whole genome shotgun (WGS) entry which is preliminary data.</text>
</comment>
<name>A0A814DJ15_9BILA</name>
<reference evidence="1" key="1">
    <citation type="submission" date="2021-02" db="EMBL/GenBank/DDBJ databases">
        <authorList>
            <person name="Nowell W R."/>
        </authorList>
    </citation>
    <scope>NUCLEOTIDE SEQUENCE</scope>
    <source>
        <strain evidence="1">Ploen Becks lab</strain>
    </source>
</reference>